<dbReference type="SMART" id="SM00425">
    <property type="entry name" value="TBOX"/>
    <property type="match status" value="1"/>
</dbReference>
<sequence length="633" mass="68880">MVPRPFRPMPPEDDGVVDDPKVTLESKELWEKFHKLGTEMVITKSGRRMFPAFKVRVTGLDKKAKYIMLMDIVACDDCRYKFHNSRWMVAGKADPEMPKRMYIHPDSPLTGEQWMQKLVSFHKLKLTNNISDKHGFVSTVRRICQLRPPLIFGRSDHLLKTILKHSQYRFLLVSLMRSCVSQMPQITQLKIDNNPFAKGFRDTGAGKREKKQSLLAQRVTEDLKGGPRPDSTAAHLSPSHLQPHVRPPSSTGSSVQDDPHYRHLGASSDASAAEQAMRQLLHMQQLHQQHLQLLQQQHQQQQQDDSDSGSCSGSGADSRTVRERSRSRERDADRDRADRDRADRDRADRDRERDRDAEEKGGADCPTPNVSVGPPPPLLPYLYPPSLYPGAAAFQGPPLSLFGAAGHGVNPSLLLNAQLALAAQQFGHYPHLGQPAGSLNQHLKAAMAGVAGGLSGGHPNRFSPYPLTPPGAGAGSPLSPSRMGPSPLGSAFEAVTPGSSLLARPPSGSPSSPPPGYPHLHHNHPAFPGARDLLHHHPARRSPSDSRSRSTSPSSRTSPTSAPQPPRRSPSPTSLEVVRLNSASTTPTAAQTVSTTSSSPSSQIRSIERMVNGLDGTPRGKAGSSPNSPGTTS</sequence>
<dbReference type="Gene3D" id="2.60.40.820">
    <property type="entry name" value="Transcription factor, T-box"/>
    <property type="match status" value="1"/>
</dbReference>
<dbReference type="GO" id="GO:0000978">
    <property type="term" value="F:RNA polymerase II cis-regulatory region sequence-specific DNA binding"/>
    <property type="evidence" value="ECO:0007669"/>
    <property type="project" value="InterPro"/>
</dbReference>
<dbReference type="PRINTS" id="PR00937">
    <property type="entry name" value="TBOX"/>
</dbReference>
<keyword evidence="5 6" id="KW-0539">Nucleus</keyword>
<dbReference type="InterPro" id="IPR008967">
    <property type="entry name" value="p53-like_TF_DNA-bd_sf"/>
</dbReference>
<evidence type="ECO:0000256" key="6">
    <source>
        <dbReference type="PROSITE-ProRule" id="PRU00201"/>
    </source>
</evidence>
<feature type="region of interest" description="Disordered" evidence="7">
    <location>
        <begin position="292"/>
        <end position="375"/>
    </location>
</feature>
<accession>A0A9C6TXX8</accession>
<dbReference type="GO" id="GO:0000981">
    <property type="term" value="F:DNA-binding transcription factor activity, RNA polymerase II-specific"/>
    <property type="evidence" value="ECO:0007669"/>
    <property type="project" value="TreeGrafter"/>
</dbReference>
<evidence type="ECO:0000256" key="1">
    <source>
        <dbReference type="ARBA" id="ARBA00004123"/>
    </source>
</evidence>
<reference evidence="10" key="1">
    <citation type="submission" date="2025-08" db="UniProtKB">
        <authorList>
            <consortium name="RefSeq"/>
        </authorList>
    </citation>
    <scope>IDENTIFICATION</scope>
    <source>
        <tissue evidence="10">Whole organism</tissue>
    </source>
</reference>
<feature type="compositionally biased region" description="Low complexity" evidence="7">
    <location>
        <begin position="292"/>
        <end position="318"/>
    </location>
</feature>
<evidence type="ECO:0000256" key="3">
    <source>
        <dbReference type="ARBA" id="ARBA00023125"/>
    </source>
</evidence>
<protein>
    <submittedName>
        <fullName evidence="10">Optomotor-blind protein-like</fullName>
    </submittedName>
</protein>
<evidence type="ECO:0000259" key="8">
    <source>
        <dbReference type="PROSITE" id="PS50252"/>
    </source>
</evidence>
<dbReference type="PANTHER" id="PTHR11267:SF198">
    <property type="entry name" value="T-BOX TRANSCRIPTION FACTOR TBX6L"/>
    <property type="match status" value="1"/>
</dbReference>
<keyword evidence="2" id="KW-0805">Transcription regulation</keyword>
<organism evidence="9 10">
    <name type="scientific">Frankliniella occidentalis</name>
    <name type="common">Western flower thrips</name>
    <name type="synonym">Euthrips occidentalis</name>
    <dbReference type="NCBI Taxonomy" id="133901"/>
    <lineage>
        <taxon>Eukaryota</taxon>
        <taxon>Metazoa</taxon>
        <taxon>Ecdysozoa</taxon>
        <taxon>Arthropoda</taxon>
        <taxon>Hexapoda</taxon>
        <taxon>Insecta</taxon>
        <taxon>Pterygota</taxon>
        <taxon>Neoptera</taxon>
        <taxon>Paraneoptera</taxon>
        <taxon>Thysanoptera</taxon>
        <taxon>Terebrantia</taxon>
        <taxon>Thripoidea</taxon>
        <taxon>Thripidae</taxon>
        <taxon>Frankliniella</taxon>
    </lineage>
</organism>
<name>A0A9C6TXX8_FRAOC</name>
<evidence type="ECO:0000313" key="10">
    <source>
        <dbReference type="RefSeq" id="XP_052122331.1"/>
    </source>
</evidence>
<keyword evidence="3 6" id="KW-0238">DNA-binding</keyword>
<feature type="compositionally biased region" description="Polar residues" evidence="7">
    <location>
        <begin position="624"/>
        <end position="633"/>
    </location>
</feature>
<keyword evidence="9" id="KW-1185">Reference proteome</keyword>
<dbReference type="SUPFAM" id="SSF49417">
    <property type="entry name" value="p53-like transcription factors"/>
    <property type="match status" value="1"/>
</dbReference>
<dbReference type="InterPro" id="IPR018186">
    <property type="entry name" value="TF_T-box_CS"/>
</dbReference>
<dbReference type="PANTHER" id="PTHR11267">
    <property type="entry name" value="T-BOX PROTEIN-RELATED"/>
    <property type="match status" value="1"/>
</dbReference>
<dbReference type="PROSITE" id="PS50252">
    <property type="entry name" value="TBOX_3"/>
    <property type="match status" value="1"/>
</dbReference>
<dbReference type="InterPro" id="IPR001699">
    <property type="entry name" value="TF_T-box"/>
</dbReference>
<dbReference type="RefSeq" id="XP_052122331.1">
    <property type="nucleotide sequence ID" value="XM_052266371.1"/>
</dbReference>
<feature type="compositionally biased region" description="Pro residues" evidence="7">
    <location>
        <begin position="507"/>
        <end position="517"/>
    </location>
</feature>
<evidence type="ECO:0000256" key="5">
    <source>
        <dbReference type="ARBA" id="ARBA00023242"/>
    </source>
</evidence>
<dbReference type="Pfam" id="PF00907">
    <property type="entry name" value="T-box"/>
    <property type="match status" value="1"/>
</dbReference>
<gene>
    <name evidence="10" type="primary">LOC113211285</name>
</gene>
<dbReference type="InterPro" id="IPR046360">
    <property type="entry name" value="T-box_DNA-bd"/>
</dbReference>
<dbReference type="GO" id="GO:0000785">
    <property type="term" value="C:chromatin"/>
    <property type="evidence" value="ECO:0007669"/>
    <property type="project" value="TreeGrafter"/>
</dbReference>
<dbReference type="GO" id="GO:0001708">
    <property type="term" value="P:cell fate specification"/>
    <property type="evidence" value="ECO:0007669"/>
    <property type="project" value="TreeGrafter"/>
</dbReference>
<dbReference type="FunFam" id="2.60.40.820:FF:000022">
    <property type="entry name" value="T-box transcription factor TBX2"/>
    <property type="match status" value="1"/>
</dbReference>
<feature type="domain" description="T-box" evidence="8">
    <location>
        <begin position="24"/>
        <end position="202"/>
    </location>
</feature>
<dbReference type="Proteomes" id="UP000504606">
    <property type="component" value="Unplaced"/>
</dbReference>
<dbReference type="PROSITE" id="PS01283">
    <property type="entry name" value="TBOX_1"/>
    <property type="match status" value="1"/>
</dbReference>
<evidence type="ECO:0000256" key="4">
    <source>
        <dbReference type="ARBA" id="ARBA00023163"/>
    </source>
</evidence>
<feature type="region of interest" description="Disordered" evidence="7">
    <location>
        <begin position="220"/>
        <end position="275"/>
    </location>
</feature>
<keyword evidence="4" id="KW-0804">Transcription</keyword>
<dbReference type="InterPro" id="IPR036960">
    <property type="entry name" value="T-box_sf"/>
</dbReference>
<evidence type="ECO:0000256" key="7">
    <source>
        <dbReference type="SAM" id="MobiDB-lite"/>
    </source>
</evidence>
<dbReference type="GO" id="GO:0045893">
    <property type="term" value="P:positive regulation of DNA-templated transcription"/>
    <property type="evidence" value="ECO:0007669"/>
    <property type="project" value="InterPro"/>
</dbReference>
<feature type="compositionally biased region" description="Low complexity" evidence="7">
    <location>
        <begin position="497"/>
        <end position="506"/>
    </location>
</feature>
<proteinExistence type="predicted"/>
<dbReference type="OrthoDB" id="7442607at2759"/>
<dbReference type="PROSITE" id="PS01264">
    <property type="entry name" value="TBOX_2"/>
    <property type="match status" value="1"/>
</dbReference>
<feature type="compositionally biased region" description="Basic and acidic residues" evidence="7">
    <location>
        <begin position="319"/>
        <end position="362"/>
    </location>
</feature>
<evidence type="ECO:0000313" key="9">
    <source>
        <dbReference type="Proteomes" id="UP000504606"/>
    </source>
</evidence>
<dbReference type="GeneID" id="113211285"/>
<feature type="compositionally biased region" description="Low complexity" evidence="7">
    <location>
        <begin position="582"/>
        <end position="603"/>
    </location>
</feature>
<feature type="compositionally biased region" description="Low complexity" evidence="7">
    <location>
        <begin position="549"/>
        <end position="561"/>
    </location>
</feature>
<feature type="region of interest" description="Disordered" evidence="7">
    <location>
        <begin position="461"/>
        <end position="633"/>
    </location>
</feature>
<dbReference type="FunFam" id="2.60.40.820:FF:000026">
    <property type="entry name" value="GD16690"/>
    <property type="match status" value="1"/>
</dbReference>
<evidence type="ECO:0000256" key="2">
    <source>
        <dbReference type="ARBA" id="ARBA00023015"/>
    </source>
</evidence>
<dbReference type="KEGG" id="foc:113211285"/>
<dbReference type="GO" id="GO:0005634">
    <property type="term" value="C:nucleus"/>
    <property type="evidence" value="ECO:0007669"/>
    <property type="project" value="UniProtKB-SubCell"/>
</dbReference>
<dbReference type="AlphaFoldDB" id="A0A9C6TXX8"/>
<comment type="caution">
    <text evidence="6">Lacks conserved residue(s) required for the propagation of feature annotation.</text>
</comment>
<comment type="subcellular location">
    <subcellularLocation>
        <location evidence="1 6">Nucleus</location>
    </subcellularLocation>
</comment>